<protein>
    <submittedName>
        <fullName evidence="5">Family 2 glycoside hydrolase</fullName>
    </submittedName>
</protein>
<dbReference type="PATRIC" id="fig|1122147.4.peg.2906"/>
<dbReference type="AlphaFoldDB" id="A0A0R1XAM4"/>
<dbReference type="InterPro" id="IPR006103">
    <property type="entry name" value="Glyco_hydro_2_cat"/>
</dbReference>
<dbReference type="InterPro" id="IPR006102">
    <property type="entry name" value="Ig-like_GH2"/>
</dbReference>
<dbReference type="InterPro" id="IPR006104">
    <property type="entry name" value="Glyco_hydro_2_N"/>
</dbReference>
<proteinExistence type="inferred from homology"/>
<dbReference type="SUPFAM" id="SSF49303">
    <property type="entry name" value="beta-Galactosidase/glucuronidase domain"/>
    <property type="match status" value="1"/>
</dbReference>
<dbReference type="InterPro" id="IPR036156">
    <property type="entry name" value="Beta-gal/glucu_dom_sf"/>
</dbReference>
<feature type="domain" description="Glycoside hydrolase family 2 immunoglobulin-like beta-sandwich" evidence="2">
    <location>
        <begin position="181"/>
        <end position="270"/>
    </location>
</feature>
<dbReference type="SUPFAM" id="SSF51445">
    <property type="entry name" value="(Trans)glycosidases"/>
    <property type="match status" value="1"/>
</dbReference>
<dbReference type="Proteomes" id="UP000050949">
    <property type="component" value="Unassembled WGS sequence"/>
</dbReference>
<comment type="caution">
    <text evidence="5">The sequence shown here is derived from an EMBL/GenBank/DDBJ whole genome shotgun (WGS) entry which is preliminary data.</text>
</comment>
<name>A0A0R1XAM4_9LACO</name>
<dbReference type="EMBL" id="AZFW01000060">
    <property type="protein sequence ID" value="KRM26897.1"/>
    <property type="molecule type" value="Genomic_DNA"/>
</dbReference>
<organism evidence="5 6">
    <name type="scientific">Schleiferilactobacillus harbinensis DSM 16991</name>
    <dbReference type="NCBI Taxonomy" id="1122147"/>
    <lineage>
        <taxon>Bacteria</taxon>
        <taxon>Bacillati</taxon>
        <taxon>Bacillota</taxon>
        <taxon>Bacilli</taxon>
        <taxon>Lactobacillales</taxon>
        <taxon>Lactobacillaceae</taxon>
        <taxon>Schleiferilactobacillus</taxon>
    </lineage>
</organism>
<dbReference type="PANTHER" id="PTHR42732:SF3">
    <property type="entry name" value="HYDROLASE"/>
    <property type="match status" value="1"/>
</dbReference>
<gene>
    <name evidence="5" type="ORF">FC91_GL002820</name>
</gene>
<dbReference type="InterPro" id="IPR008979">
    <property type="entry name" value="Galactose-bd-like_sf"/>
</dbReference>
<dbReference type="RefSeq" id="WP_027828228.1">
    <property type="nucleotide sequence ID" value="NZ_AUEH01000015.1"/>
</dbReference>
<dbReference type="OrthoDB" id="9762066at2"/>
<dbReference type="InterPro" id="IPR051913">
    <property type="entry name" value="GH2_Domain-Containing"/>
</dbReference>
<evidence type="ECO:0000259" key="2">
    <source>
        <dbReference type="Pfam" id="PF00703"/>
    </source>
</evidence>
<comment type="similarity">
    <text evidence="1">Belongs to the glycosyl hydrolase 2 family.</text>
</comment>
<sequence length="569" mass="63677">MTIPRPEHPQPQLVRPDWLNLNGQWDFSIDAGNSGRERRFFADHQYEQKITVPFCPESELSGVHHQDFMPAVWYRRQFQITEAQAAQTTLLHFGAVDYACEVWVNGQSVGTHRGGYASFSFDISAAVKLGENTVVVWAQDEVRTPGQPHGKQSTTYASRDVFYSRVTGIWQTVWLEFLPRTHIVNVQYYPNLAGQSIGVQVQLKGTASLTVDVSYAGQSCGTATVQGQTGVVTLNVPLTALHLWEVGHGRLYDVTLHYGADQATSYFGMRDIQIKGNQFLLNGQPVFQRLVLDQGYNPQGIYTAPTDQFLADDIQLALKAGFNGARLHQKVFEPRFLYHCDQAGFIVWGEYGNWGTDVDDASALSHVLPEWLEVVQRDFNHPSIITWCPFNETLQNRDRPTGDILLQTIYALTKQADPTRPCIDTSGFTHTVTDIYDIHDYIGDGDELAEKYGTLAQGVLPDVRQINGQGDATKPVLLSEYGGIRWSPDDSGWGYGDQPHSVADFIARYRGITNALLNNPQMCGFCYTQLYDVEQEKNGLYTYDRQPKFDLPTIKAITSAPAGYEGAPL</sequence>
<reference evidence="5 6" key="1">
    <citation type="journal article" date="2015" name="Genome Announc.">
        <title>Expanding the biotechnology potential of lactobacilli through comparative genomics of 213 strains and associated genera.</title>
        <authorList>
            <person name="Sun Z."/>
            <person name="Harris H.M."/>
            <person name="McCann A."/>
            <person name="Guo C."/>
            <person name="Argimon S."/>
            <person name="Zhang W."/>
            <person name="Yang X."/>
            <person name="Jeffery I.B."/>
            <person name="Cooney J.C."/>
            <person name="Kagawa T.F."/>
            <person name="Liu W."/>
            <person name="Song Y."/>
            <person name="Salvetti E."/>
            <person name="Wrobel A."/>
            <person name="Rasinkangas P."/>
            <person name="Parkhill J."/>
            <person name="Rea M.C."/>
            <person name="O'Sullivan O."/>
            <person name="Ritari J."/>
            <person name="Douillard F.P."/>
            <person name="Paul Ross R."/>
            <person name="Yang R."/>
            <person name="Briner A.E."/>
            <person name="Felis G.E."/>
            <person name="de Vos W.M."/>
            <person name="Barrangou R."/>
            <person name="Klaenhammer T.R."/>
            <person name="Caufield P.W."/>
            <person name="Cui Y."/>
            <person name="Zhang H."/>
            <person name="O'Toole P.W."/>
        </authorList>
    </citation>
    <scope>NUCLEOTIDE SEQUENCE [LARGE SCALE GENOMIC DNA]</scope>
    <source>
        <strain evidence="5 6">DSM 16991</strain>
    </source>
</reference>
<feature type="domain" description="Glycoside hydrolase family 2 catalytic" evidence="3">
    <location>
        <begin position="272"/>
        <end position="482"/>
    </location>
</feature>
<feature type="domain" description="Glycosyl hydrolases family 2 sugar binding" evidence="4">
    <location>
        <begin position="21"/>
        <end position="175"/>
    </location>
</feature>
<evidence type="ECO:0000313" key="5">
    <source>
        <dbReference type="EMBL" id="KRM26897.1"/>
    </source>
</evidence>
<evidence type="ECO:0000259" key="3">
    <source>
        <dbReference type="Pfam" id="PF02836"/>
    </source>
</evidence>
<evidence type="ECO:0000256" key="1">
    <source>
        <dbReference type="ARBA" id="ARBA00007401"/>
    </source>
</evidence>
<keyword evidence="5" id="KW-0378">Hydrolase</keyword>
<dbReference type="Gene3D" id="2.60.120.260">
    <property type="entry name" value="Galactose-binding domain-like"/>
    <property type="match status" value="1"/>
</dbReference>
<dbReference type="Gene3D" id="3.20.20.80">
    <property type="entry name" value="Glycosidases"/>
    <property type="match status" value="1"/>
</dbReference>
<evidence type="ECO:0000259" key="4">
    <source>
        <dbReference type="Pfam" id="PF02837"/>
    </source>
</evidence>
<dbReference type="Pfam" id="PF02837">
    <property type="entry name" value="Glyco_hydro_2_N"/>
    <property type="match status" value="1"/>
</dbReference>
<dbReference type="SUPFAM" id="SSF49785">
    <property type="entry name" value="Galactose-binding domain-like"/>
    <property type="match status" value="1"/>
</dbReference>
<evidence type="ECO:0000313" key="6">
    <source>
        <dbReference type="Proteomes" id="UP000050949"/>
    </source>
</evidence>
<dbReference type="GO" id="GO:0004553">
    <property type="term" value="F:hydrolase activity, hydrolyzing O-glycosyl compounds"/>
    <property type="evidence" value="ECO:0007669"/>
    <property type="project" value="InterPro"/>
</dbReference>
<accession>A0A0R1XAM4</accession>
<dbReference type="Pfam" id="PF02836">
    <property type="entry name" value="Glyco_hydro_2_C"/>
    <property type="match status" value="1"/>
</dbReference>
<dbReference type="eggNOG" id="COG3250">
    <property type="taxonomic scope" value="Bacteria"/>
</dbReference>
<dbReference type="GO" id="GO:0005975">
    <property type="term" value="P:carbohydrate metabolic process"/>
    <property type="evidence" value="ECO:0007669"/>
    <property type="project" value="InterPro"/>
</dbReference>
<dbReference type="PANTHER" id="PTHR42732">
    <property type="entry name" value="BETA-GALACTOSIDASE"/>
    <property type="match status" value="1"/>
</dbReference>
<dbReference type="InterPro" id="IPR017853">
    <property type="entry name" value="GH"/>
</dbReference>
<dbReference type="Pfam" id="PF00703">
    <property type="entry name" value="Glyco_hydro_2"/>
    <property type="match status" value="1"/>
</dbReference>